<dbReference type="InParanoid" id="A0A316YXE3"/>
<feature type="chain" id="PRO_5016362556" description="Secreted protein" evidence="1">
    <location>
        <begin position="22"/>
        <end position="75"/>
    </location>
</feature>
<dbReference type="Proteomes" id="UP000245768">
    <property type="component" value="Unassembled WGS sequence"/>
</dbReference>
<dbReference type="RefSeq" id="XP_025380924.1">
    <property type="nucleotide sequence ID" value="XM_025520606.1"/>
</dbReference>
<keyword evidence="1" id="KW-0732">Signal</keyword>
<evidence type="ECO:0000256" key="1">
    <source>
        <dbReference type="SAM" id="SignalP"/>
    </source>
</evidence>
<dbReference type="EMBL" id="KZ819634">
    <property type="protein sequence ID" value="PWN93726.1"/>
    <property type="molecule type" value="Genomic_DNA"/>
</dbReference>
<evidence type="ECO:0000313" key="3">
    <source>
        <dbReference type="Proteomes" id="UP000245768"/>
    </source>
</evidence>
<evidence type="ECO:0000313" key="2">
    <source>
        <dbReference type="EMBL" id="PWN93726.1"/>
    </source>
</evidence>
<accession>A0A316YXE3</accession>
<keyword evidence="3" id="KW-1185">Reference proteome</keyword>
<gene>
    <name evidence="2" type="ORF">FA10DRAFT_264336</name>
</gene>
<sequence>MLHKRIGLPFVLILFCSLCRRLTGPAPVKASLASGTPIHGSSRHRASVLSDSSAVVCPIGWQTGGPLAAFAYAYA</sequence>
<reference evidence="2" key="1">
    <citation type="journal article" date="2018" name="Mol. Biol. Evol.">
        <title>Broad Genomic Sampling Reveals a Smut Pathogenic Ancestry of the Fungal Clade Ustilaginomycotina.</title>
        <authorList>
            <person name="Kijpornyongpan T."/>
            <person name="Mondo S.J."/>
            <person name="Barry K."/>
            <person name="Sandor L."/>
            <person name="Lee J."/>
            <person name="Lipzen A."/>
            <person name="Pangilinan J."/>
            <person name="LaButti K."/>
            <person name="Hainaut M."/>
            <person name="Henrissat B."/>
            <person name="Grigoriev I.V."/>
            <person name="Spatafora J.W."/>
            <person name="Aime M.C."/>
        </authorList>
    </citation>
    <scope>NUCLEOTIDE SEQUENCE [LARGE SCALE GENOMIC DNA]</scope>
    <source>
        <strain evidence="2">MCA 4198</strain>
    </source>
</reference>
<name>A0A316YXE3_9BASI</name>
<dbReference type="AlphaFoldDB" id="A0A316YXE3"/>
<proteinExistence type="predicted"/>
<dbReference type="GeneID" id="37042522"/>
<organism evidence="2 3">
    <name type="scientific">Acaromyces ingoldii</name>
    <dbReference type="NCBI Taxonomy" id="215250"/>
    <lineage>
        <taxon>Eukaryota</taxon>
        <taxon>Fungi</taxon>
        <taxon>Dikarya</taxon>
        <taxon>Basidiomycota</taxon>
        <taxon>Ustilaginomycotina</taxon>
        <taxon>Exobasidiomycetes</taxon>
        <taxon>Exobasidiales</taxon>
        <taxon>Cryptobasidiaceae</taxon>
        <taxon>Acaromyces</taxon>
    </lineage>
</organism>
<evidence type="ECO:0008006" key="4">
    <source>
        <dbReference type="Google" id="ProtNLM"/>
    </source>
</evidence>
<protein>
    <recommendedName>
        <fullName evidence="4">Secreted protein</fullName>
    </recommendedName>
</protein>
<feature type="signal peptide" evidence="1">
    <location>
        <begin position="1"/>
        <end position="21"/>
    </location>
</feature>